<dbReference type="CDD" id="cd11054">
    <property type="entry name" value="CYP24A1-like"/>
    <property type="match status" value="1"/>
</dbReference>
<dbReference type="InterPro" id="IPR029033">
    <property type="entry name" value="His_PPase_superfam"/>
</dbReference>
<name>B4JT80_DROGR</name>
<dbReference type="GO" id="GO:0005506">
    <property type="term" value="F:iron ion binding"/>
    <property type="evidence" value="ECO:0007669"/>
    <property type="project" value="InterPro"/>
</dbReference>
<dbReference type="eggNOG" id="KOG3734">
    <property type="taxonomic scope" value="Eukaryota"/>
</dbReference>
<evidence type="ECO:0000256" key="2">
    <source>
        <dbReference type="ARBA" id="ARBA00010617"/>
    </source>
</evidence>
<dbReference type="Proteomes" id="UP000001070">
    <property type="component" value="Unassembled WGS sequence"/>
</dbReference>
<dbReference type="SUPFAM" id="SSF50044">
    <property type="entry name" value="SH3-domain"/>
    <property type="match status" value="1"/>
</dbReference>
<dbReference type="Gene3D" id="3.40.50.1240">
    <property type="entry name" value="Phosphoglycerate mutase-like"/>
    <property type="match status" value="1"/>
</dbReference>
<evidence type="ECO:0000256" key="7">
    <source>
        <dbReference type="ARBA" id="ARBA00023033"/>
    </source>
</evidence>
<sequence length="1040" mass="118214">MLKIRNCLAIIQTPQSLQYACPIVQQRYQSTAIAGQKPTAARDDVEWQQARPLEDMPTVNPLALTVKMLIPGGKYKNLDLEGLVLAMRKDYGDIHLLSGIFGSEPIVGTYNPKDFEVVFRNEGIWPNRPGSDTMKFHREKHRRDFFQGVEGLIPSQGKAWGDFRSIVNPVLMQPKNVRLYYKKMSQVNCEFVERIKAIRDPNSLEMPDNFIDYIQRWTLESISVVALDKQLGLLKERRLDENAKLLFKSLDEFFEYAAVLEMQASPWRYIQTPMLKKLMNAFDNIQKVTLAYVDEALERLDKEQKQGTVRPENERSVLEKLLRIDQKVAVVMAMDMLMAGVDTTASTFSSLMLSLATNPDKQEKLREEVMRVLPNKDSEFTEASMKNVPYLRACLKESQRLQPLAPDECSLQLSKALKQVVDMTGALLDRPIKLEPYMSQNFMGFFVAEDDANYLKRLALQYVKEVSNSIISDTYEQLDAIVACFPWCGAVSSGTRCIPRSSRSISLEPHVKSLHLTLAYQFPQTQFNALKSLVETLDASCASNWELRLYSRDPRLATKQVQKVVYPHNPHETDELELRIGDYIYLNSEGVDNSSDGWAEGISWLTGSTGHLPVNYTERTAESDAWTLHRVVQLSKSVSSSLNSAEDLDIVDGRSISTEPEERQRTQHPDIIEGSSFEESEQSVEKYLRQTLQPCLELPSVQVLNSHNLSHQHNPHTPTIEITANMSSCSTTNSVSKNVDEIMVEPPLVQPPRPDDTLSVHSDHDHSIAPNSLDAMQSRNRKVYIMRHGERVDFTFGTWIPYCFDEFGNYMRKDLNMPKVLPHRKNSPEGWQNDSPLTNVGLYQARLTGEALLEANIQIDHVYCSPSYRCVQTCTSALEGLKMSGKHKIRLEPGLFEWMAWYPNGVPDWLSNSELIDSKYDIDLSYEPVQPATELTGKLKESTEQFYMRNHEVLLQMLERTTGNILVVAHATTLDTCSRQLTGGAARSTNELRQVIHKIPYCSLATVEQIDGVWKLVEPDCLPVTHSKNPRFEWNALSAT</sequence>
<dbReference type="CDD" id="cd07067">
    <property type="entry name" value="HP_PGM_like"/>
    <property type="match status" value="1"/>
</dbReference>
<dbReference type="PANTHER" id="PTHR16469">
    <property type="entry name" value="UBIQUITIN-ASSOCIATED AND SH3 DOMAIN-CONTAINING BA-RELATED"/>
    <property type="match status" value="1"/>
</dbReference>
<evidence type="ECO:0000256" key="8">
    <source>
        <dbReference type="ARBA" id="ARBA00083868"/>
    </source>
</evidence>
<dbReference type="InterPro" id="IPR002401">
    <property type="entry name" value="Cyt_P450_E_grp-I"/>
</dbReference>
<dbReference type="SUPFAM" id="SSF53254">
    <property type="entry name" value="Phosphoglycerate mutase-like"/>
    <property type="match status" value="1"/>
</dbReference>
<dbReference type="Pfam" id="PF00067">
    <property type="entry name" value="p450"/>
    <property type="match status" value="1"/>
</dbReference>
<evidence type="ECO:0000256" key="6">
    <source>
        <dbReference type="ARBA" id="ARBA00022912"/>
    </source>
</evidence>
<dbReference type="SMART" id="SM00326">
    <property type="entry name" value="SH3"/>
    <property type="match status" value="1"/>
</dbReference>
<dbReference type="CDD" id="cd11791">
    <property type="entry name" value="SH3_UBASH3"/>
    <property type="match status" value="1"/>
</dbReference>
<dbReference type="STRING" id="7222.B4JT80"/>
<dbReference type="SUPFAM" id="SSF48264">
    <property type="entry name" value="Cytochrome P450"/>
    <property type="match status" value="1"/>
</dbReference>
<dbReference type="InterPro" id="IPR013078">
    <property type="entry name" value="His_Pase_superF_clade-1"/>
</dbReference>
<dbReference type="GO" id="GO:0020037">
    <property type="term" value="F:heme binding"/>
    <property type="evidence" value="ECO:0007669"/>
    <property type="project" value="InterPro"/>
</dbReference>
<keyword evidence="5" id="KW-0378">Hydrolase</keyword>
<dbReference type="InParanoid" id="B4JT80"/>
<dbReference type="Gene3D" id="2.30.30.40">
    <property type="entry name" value="SH3 Domains"/>
    <property type="match status" value="1"/>
</dbReference>
<keyword evidence="13" id="KW-1185">Reference proteome</keyword>
<evidence type="ECO:0000256" key="9">
    <source>
        <dbReference type="PROSITE-ProRule" id="PRU00192"/>
    </source>
</evidence>
<evidence type="ECO:0000256" key="5">
    <source>
        <dbReference type="ARBA" id="ARBA00022801"/>
    </source>
</evidence>
<dbReference type="GO" id="GO:0005829">
    <property type="term" value="C:cytosol"/>
    <property type="evidence" value="ECO:0007669"/>
    <property type="project" value="UniProtKB-SubCell"/>
</dbReference>
<protein>
    <recommendedName>
        <fullName evidence="8">Protein UBASH3A homolog</fullName>
    </recommendedName>
</protein>
<keyword evidence="3 9" id="KW-0728">SH3 domain</keyword>
<dbReference type="PhylomeDB" id="B4JT80"/>
<feature type="compositionally biased region" description="Basic and acidic residues" evidence="10">
    <location>
        <begin position="660"/>
        <end position="671"/>
    </location>
</feature>
<evidence type="ECO:0000313" key="12">
    <source>
        <dbReference type="EMBL" id="EDV94970.1"/>
    </source>
</evidence>
<dbReference type="PRINTS" id="PR00463">
    <property type="entry name" value="EP450I"/>
</dbReference>
<dbReference type="Gene3D" id="1.10.630.10">
    <property type="entry name" value="Cytochrome P450"/>
    <property type="match status" value="1"/>
</dbReference>
<dbReference type="GO" id="GO:0004497">
    <property type="term" value="F:monooxygenase activity"/>
    <property type="evidence" value="ECO:0007669"/>
    <property type="project" value="UniProtKB-KW"/>
</dbReference>
<dbReference type="EMBL" id="CH916373">
    <property type="protein sequence ID" value="EDV94970.1"/>
    <property type="molecule type" value="Genomic_DNA"/>
</dbReference>
<evidence type="ECO:0000256" key="3">
    <source>
        <dbReference type="ARBA" id="ARBA00022443"/>
    </source>
</evidence>
<dbReference type="InterPro" id="IPR036028">
    <property type="entry name" value="SH3-like_dom_sf"/>
</dbReference>
<evidence type="ECO:0000313" key="13">
    <source>
        <dbReference type="Proteomes" id="UP000001070"/>
    </source>
</evidence>
<keyword evidence="7" id="KW-0560">Oxidoreductase</keyword>
<keyword evidence="6" id="KW-0904">Protein phosphatase</keyword>
<dbReference type="Pfam" id="PF14604">
    <property type="entry name" value="SH3_9"/>
    <property type="match status" value="1"/>
</dbReference>
<dbReference type="PANTHER" id="PTHR16469:SF27">
    <property type="entry name" value="UBIQUITIN-ASSOCIATED AND SH3 DOMAIN-CONTAINING BA-RELATED"/>
    <property type="match status" value="1"/>
</dbReference>
<dbReference type="GO" id="GO:0004721">
    <property type="term" value="F:phosphoprotein phosphatase activity"/>
    <property type="evidence" value="ECO:0007669"/>
    <property type="project" value="UniProtKB-KW"/>
</dbReference>
<evidence type="ECO:0000256" key="4">
    <source>
        <dbReference type="ARBA" id="ARBA00022490"/>
    </source>
</evidence>
<dbReference type="GO" id="GO:0003993">
    <property type="term" value="F:acid phosphatase activity"/>
    <property type="evidence" value="ECO:0007669"/>
    <property type="project" value="UniProtKB-ARBA"/>
</dbReference>
<dbReference type="PROSITE" id="PS50002">
    <property type="entry name" value="SH3"/>
    <property type="match status" value="1"/>
</dbReference>
<dbReference type="InterPro" id="IPR001128">
    <property type="entry name" value="Cyt_P450"/>
</dbReference>
<proteinExistence type="inferred from homology"/>
<dbReference type="FunFam" id="3.40.50.1240:FF:000032">
    <property type="entry name" value="Blast:Protein UBASH3A homolog"/>
    <property type="match status" value="1"/>
</dbReference>
<comment type="similarity">
    <text evidence="2">Belongs to the cytochrome P450 family.</text>
</comment>
<organism evidence="13">
    <name type="scientific">Drosophila grimshawi</name>
    <name type="common">Hawaiian fruit fly</name>
    <name type="synonym">Idiomyia grimshawi</name>
    <dbReference type="NCBI Taxonomy" id="7222"/>
    <lineage>
        <taxon>Eukaryota</taxon>
        <taxon>Metazoa</taxon>
        <taxon>Ecdysozoa</taxon>
        <taxon>Arthropoda</taxon>
        <taxon>Hexapoda</taxon>
        <taxon>Insecta</taxon>
        <taxon>Pterygota</taxon>
        <taxon>Neoptera</taxon>
        <taxon>Endopterygota</taxon>
        <taxon>Diptera</taxon>
        <taxon>Brachycera</taxon>
        <taxon>Muscomorpha</taxon>
        <taxon>Ephydroidea</taxon>
        <taxon>Drosophilidae</taxon>
        <taxon>Drosophila</taxon>
        <taxon>Hawaiian Drosophila</taxon>
    </lineage>
</organism>
<evidence type="ECO:0000256" key="10">
    <source>
        <dbReference type="SAM" id="MobiDB-lite"/>
    </source>
</evidence>
<feature type="region of interest" description="Disordered" evidence="10">
    <location>
        <begin position="748"/>
        <end position="771"/>
    </location>
</feature>
<keyword evidence="7" id="KW-0503">Monooxygenase</keyword>
<dbReference type="InterPro" id="IPR036396">
    <property type="entry name" value="Cyt_P450_sf"/>
</dbReference>
<dbReference type="GO" id="GO:0016705">
    <property type="term" value="F:oxidoreductase activity, acting on paired donors, with incorporation or reduction of molecular oxygen"/>
    <property type="evidence" value="ECO:0007669"/>
    <property type="project" value="InterPro"/>
</dbReference>
<dbReference type="InterPro" id="IPR001452">
    <property type="entry name" value="SH3_domain"/>
</dbReference>
<reference evidence="12 13" key="1">
    <citation type="journal article" date="2007" name="Nature">
        <title>Evolution of genes and genomes on the Drosophila phylogeny.</title>
        <authorList>
            <consortium name="Drosophila 12 Genomes Consortium"/>
            <person name="Clark A.G."/>
            <person name="Eisen M.B."/>
            <person name="Smith D.R."/>
            <person name="Bergman C.M."/>
            <person name="Oliver B."/>
            <person name="Markow T.A."/>
            <person name="Kaufman T.C."/>
            <person name="Kellis M."/>
            <person name="Gelbart W."/>
            <person name="Iyer V.N."/>
            <person name="Pollard D.A."/>
            <person name="Sackton T.B."/>
            <person name="Larracuente A.M."/>
            <person name="Singh N.D."/>
            <person name="Abad J.P."/>
            <person name="Abt D.N."/>
            <person name="Adryan B."/>
            <person name="Aguade M."/>
            <person name="Akashi H."/>
            <person name="Anderson W.W."/>
            <person name="Aquadro C.F."/>
            <person name="Ardell D.H."/>
            <person name="Arguello R."/>
            <person name="Artieri C.G."/>
            <person name="Barbash D.A."/>
            <person name="Barker D."/>
            <person name="Barsanti P."/>
            <person name="Batterham P."/>
            <person name="Batzoglou S."/>
            <person name="Begun D."/>
            <person name="Bhutkar A."/>
            <person name="Blanco E."/>
            <person name="Bosak S.A."/>
            <person name="Bradley R.K."/>
            <person name="Brand A.D."/>
            <person name="Brent M.R."/>
            <person name="Brooks A.N."/>
            <person name="Brown R.H."/>
            <person name="Butlin R.K."/>
            <person name="Caggese C."/>
            <person name="Calvi B.R."/>
            <person name="Bernardo de Carvalho A."/>
            <person name="Caspi A."/>
            <person name="Castrezana S."/>
            <person name="Celniker S.E."/>
            <person name="Chang J.L."/>
            <person name="Chapple C."/>
            <person name="Chatterji S."/>
            <person name="Chinwalla A."/>
            <person name="Civetta A."/>
            <person name="Clifton S.W."/>
            <person name="Comeron J.M."/>
            <person name="Costello J.C."/>
            <person name="Coyne J.A."/>
            <person name="Daub J."/>
            <person name="David R.G."/>
            <person name="Delcher A.L."/>
            <person name="Delehaunty K."/>
            <person name="Do C.B."/>
            <person name="Ebling H."/>
            <person name="Edwards K."/>
            <person name="Eickbush T."/>
            <person name="Evans J.D."/>
            <person name="Filipski A."/>
            <person name="Findeiss S."/>
            <person name="Freyhult E."/>
            <person name="Fulton L."/>
            <person name="Fulton R."/>
            <person name="Garcia A.C."/>
            <person name="Gardiner A."/>
            <person name="Garfield D.A."/>
            <person name="Garvin B.E."/>
            <person name="Gibson G."/>
            <person name="Gilbert D."/>
            <person name="Gnerre S."/>
            <person name="Godfrey J."/>
            <person name="Good R."/>
            <person name="Gotea V."/>
            <person name="Gravely B."/>
            <person name="Greenberg A.J."/>
            <person name="Griffiths-Jones S."/>
            <person name="Gross S."/>
            <person name="Guigo R."/>
            <person name="Gustafson E.A."/>
            <person name="Haerty W."/>
            <person name="Hahn M.W."/>
            <person name="Halligan D.L."/>
            <person name="Halpern A.L."/>
            <person name="Halter G.M."/>
            <person name="Han M.V."/>
            <person name="Heger A."/>
            <person name="Hillier L."/>
            <person name="Hinrichs A.S."/>
            <person name="Holmes I."/>
            <person name="Hoskins R.A."/>
            <person name="Hubisz M.J."/>
            <person name="Hultmark D."/>
            <person name="Huntley M.A."/>
            <person name="Jaffe D.B."/>
            <person name="Jagadeeshan S."/>
            <person name="Jeck W.R."/>
            <person name="Johnson J."/>
            <person name="Jones C.D."/>
            <person name="Jordan W.C."/>
            <person name="Karpen G.H."/>
            <person name="Kataoka E."/>
            <person name="Keightley P.D."/>
            <person name="Kheradpour P."/>
            <person name="Kirkness E.F."/>
            <person name="Koerich L.B."/>
            <person name="Kristiansen K."/>
            <person name="Kudrna D."/>
            <person name="Kulathinal R.J."/>
            <person name="Kumar S."/>
            <person name="Kwok R."/>
            <person name="Lander E."/>
            <person name="Langley C.H."/>
            <person name="Lapoint R."/>
            <person name="Lazzaro B.P."/>
            <person name="Lee S.J."/>
            <person name="Levesque L."/>
            <person name="Li R."/>
            <person name="Lin C.F."/>
            <person name="Lin M.F."/>
            <person name="Lindblad-Toh K."/>
            <person name="Llopart A."/>
            <person name="Long M."/>
            <person name="Low L."/>
            <person name="Lozovsky E."/>
            <person name="Lu J."/>
            <person name="Luo M."/>
            <person name="Machado C.A."/>
            <person name="Makalowski W."/>
            <person name="Marzo M."/>
            <person name="Matsuda M."/>
            <person name="Matzkin L."/>
            <person name="McAllister B."/>
            <person name="McBride C.S."/>
            <person name="McKernan B."/>
            <person name="McKernan K."/>
            <person name="Mendez-Lago M."/>
            <person name="Minx P."/>
            <person name="Mollenhauer M.U."/>
            <person name="Montooth K."/>
            <person name="Mount S.M."/>
            <person name="Mu X."/>
            <person name="Myers E."/>
            <person name="Negre B."/>
            <person name="Newfeld S."/>
            <person name="Nielsen R."/>
            <person name="Noor M.A."/>
            <person name="O'Grady P."/>
            <person name="Pachter L."/>
            <person name="Papaceit M."/>
            <person name="Parisi M.J."/>
            <person name="Parisi M."/>
            <person name="Parts L."/>
            <person name="Pedersen J.S."/>
            <person name="Pesole G."/>
            <person name="Phillippy A.M."/>
            <person name="Ponting C.P."/>
            <person name="Pop M."/>
            <person name="Porcelli D."/>
            <person name="Powell J.R."/>
            <person name="Prohaska S."/>
            <person name="Pruitt K."/>
            <person name="Puig M."/>
            <person name="Quesneville H."/>
            <person name="Ram K.R."/>
            <person name="Rand D."/>
            <person name="Rasmussen M.D."/>
            <person name="Reed L.K."/>
            <person name="Reenan R."/>
            <person name="Reily A."/>
            <person name="Remington K.A."/>
            <person name="Rieger T.T."/>
            <person name="Ritchie M.G."/>
            <person name="Robin C."/>
            <person name="Rogers Y.H."/>
            <person name="Rohde C."/>
            <person name="Rozas J."/>
            <person name="Rubenfield M.J."/>
            <person name="Ruiz A."/>
            <person name="Russo S."/>
            <person name="Salzberg S.L."/>
            <person name="Sanchez-Gracia A."/>
            <person name="Saranga D.J."/>
            <person name="Sato H."/>
            <person name="Schaeffer S.W."/>
            <person name="Schatz M.C."/>
            <person name="Schlenke T."/>
            <person name="Schwartz R."/>
            <person name="Segarra C."/>
            <person name="Singh R.S."/>
            <person name="Sirot L."/>
            <person name="Sirota M."/>
            <person name="Sisneros N.B."/>
            <person name="Smith C.D."/>
            <person name="Smith T.F."/>
            <person name="Spieth J."/>
            <person name="Stage D.E."/>
            <person name="Stark A."/>
            <person name="Stephan W."/>
            <person name="Strausberg R.L."/>
            <person name="Strempel S."/>
            <person name="Sturgill D."/>
            <person name="Sutton G."/>
            <person name="Sutton G.G."/>
            <person name="Tao W."/>
            <person name="Teichmann S."/>
            <person name="Tobari Y.N."/>
            <person name="Tomimura Y."/>
            <person name="Tsolas J.M."/>
            <person name="Valente V.L."/>
            <person name="Venter E."/>
            <person name="Venter J.C."/>
            <person name="Vicario S."/>
            <person name="Vieira F.G."/>
            <person name="Vilella A.J."/>
            <person name="Villasante A."/>
            <person name="Walenz B."/>
            <person name="Wang J."/>
            <person name="Wasserman M."/>
            <person name="Watts T."/>
            <person name="Wilson D."/>
            <person name="Wilson R.K."/>
            <person name="Wing R.A."/>
            <person name="Wolfner M.F."/>
            <person name="Wong A."/>
            <person name="Wong G.K."/>
            <person name="Wu C.I."/>
            <person name="Wu G."/>
            <person name="Yamamoto D."/>
            <person name="Yang H.P."/>
            <person name="Yang S.P."/>
            <person name="Yorke J.A."/>
            <person name="Yoshida K."/>
            <person name="Zdobnov E."/>
            <person name="Zhang P."/>
            <person name="Zhang Y."/>
            <person name="Zimin A.V."/>
            <person name="Baldwin J."/>
            <person name="Abdouelleil A."/>
            <person name="Abdulkadir J."/>
            <person name="Abebe A."/>
            <person name="Abera B."/>
            <person name="Abreu J."/>
            <person name="Acer S.C."/>
            <person name="Aftuck L."/>
            <person name="Alexander A."/>
            <person name="An P."/>
            <person name="Anderson E."/>
            <person name="Anderson S."/>
            <person name="Arachi H."/>
            <person name="Azer M."/>
            <person name="Bachantsang P."/>
            <person name="Barry A."/>
            <person name="Bayul T."/>
            <person name="Berlin A."/>
            <person name="Bessette D."/>
            <person name="Bloom T."/>
            <person name="Blye J."/>
            <person name="Boguslavskiy L."/>
            <person name="Bonnet C."/>
            <person name="Boukhgalter B."/>
            <person name="Bourzgui I."/>
            <person name="Brown A."/>
            <person name="Cahill P."/>
            <person name="Channer S."/>
            <person name="Cheshatsang Y."/>
            <person name="Chuda L."/>
            <person name="Citroen M."/>
            <person name="Collymore A."/>
            <person name="Cooke P."/>
            <person name="Costello M."/>
            <person name="D'Aco K."/>
            <person name="Daza R."/>
            <person name="De Haan G."/>
            <person name="DeGray S."/>
            <person name="DeMaso C."/>
            <person name="Dhargay N."/>
            <person name="Dooley K."/>
            <person name="Dooley E."/>
            <person name="Doricent M."/>
            <person name="Dorje P."/>
            <person name="Dorjee K."/>
            <person name="Dupes A."/>
            <person name="Elong R."/>
            <person name="Falk J."/>
            <person name="Farina A."/>
            <person name="Faro S."/>
            <person name="Ferguson D."/>
            <person name="Fisher S."/>
            <person name="Foley C.D."/>
            <person name="Franke A."/>
            <person name="Friedrich D."/>
            <person name="Gadbois L."/>
            <person name="Gearin G."/>
            <person name="Gearin C.R."/>
            <person name="Giannoukos G."/>
            <person name="Goode T."/>
            <person name="Graham J."/>
            <person name="Grandbois E."/>
            <person name="Grewal S."/>
            <person name="Gyaltsen K."/>
            <person name="Hafez N."/>
            <person name="Hagos B."/>
            <person name="Hall J."/>
            <person name="Henson C."/>
            <person name="Hollinger A."/>
            <person name="Honan T."/>
            <person name="Huard M.D."/>
            <person name="Hughes L."/>
            <person name="Hurhula B."/>
            <person name="Husby M.E."/>
            <person name="Kamat A."/>
            <person name="Kanga B."/>
            <person name="Kashin S."/>
            <person name="Khazanovich D."/>
            <person name="Kisner P."/>
            <person name="Lance K."/>
            <person name="Lara M."/>
            <person name="Lee W."/>
            <person name="Lennon N."/>
            <person name="Letendre F."/>
            <person name="LeVine R."/>
            <person name="Lipovsky A."/>
            <person name="Liu X."/>
            <person name="Liu J."/>
            <person name="Liu S."/>
            <person name="Lokyitsang T."/>
            <person name="Lokyitsang Y."/>
            <person name="Lubonja R."/>
            <person name="Lui A."/>
            <person name="MacDonald P."/>
            <person name="Magnisalis V."/>
            <person name="Maru K."/>
            <person name="Matthews C."/>
            <person name="McCusker W."/>
            <person name="McDonough S."/>
            <person name="Mehta T."/>
            <person name="Meldrim J."/>
            <person name="Meneus L."/>
            <person name="Mihai O."/>
            <person name="Mihalev A."/>
            <person name="Mihova T."/>
            <person name="Mittelman R."/>
            <person name="Mlenga V."/>
            <person name="Montmayeur A."/>
            <person name="Mulrain L."/>
            <person name="Navidi A."/>
            <person name="Naylor J."/>
            <person name="Negash T."/>
            <person name="Nguyen T."/>
            <person name="Nguyen N."/>
            <person name="Nicol R."/>
            <person name="Norbu C."/>
            <person name="Norbu N."/>
            <person name="Novod N."/>
            <person name="O'Neill B."/>
            <person name="Osman S."/>
            <person name="Markiewicz E."/>
            <person name="Oyono O.L."/>
            <person name="Patti C."/>
            <person name="Phunkhang P."/>
            <person name="Pierre F."/>
            <person name="Priest M."/>
            <person name="Raghuraman S."/>
            <person name="Rege F."/>
            <person name="Reyes R."/>
            <person name="Rise C."/>
            <person name="Rogov P."/>
            <person name="Ross K."/>
            <person name="Ryan E."/>
            <person name="Settipalli S."/>
            <person name="Shea T."/>
            <person name="Sherpa N."/>
            <person name="Shi L."/>
            <person name="Shih D."/>
            <person name="Sparrow T."/>
            <person name="Spaulding J."/>
            <person name="Stalker J."/>
            <person name="Stange-Thomann N."/>
            <person name="Stavropoulos S."/>
            <person name="Stone C."/>
            <person name="Strader C."/>
            <person name="Tesfaye S."/>
            <person name="Thomson T."/>
            <person name="Thoulutsang Y."/>
            <person name="Thoulutsang D."/>
            <person name="Topham K."/>
            <person name="Topping I."/>
            <person name="Tsamla T."/>
            <person name="Vassiliev H."/>
            <person name="Vo A."/>
            <person name="Wangchuk T."/>
            <person name="Wangdi T."/>
            <person name="Weiand M."/>
            <person name="Wilkinson J."/>
            <person name="Wilson A."/>
            <person name="Yadav S."/>
            <person name="Young G."/>
            <person name="Yu Q."/>
            <person name="Zembek L."/>
            <person name="Zhong D."/>
            <person name="Zimmer A."/>
            <person name="Zwirko Z."/>
            <person name="Jaffe D.B."/>
            <person name="Alvarez P."/>
            <person name="Brockman W."/>
            <person name="Butler J."/>
            <person name="Chin C."/>
            <person name="Gnerre S."/>
            <person name="Grabherr M."/>
            <person name="Kleber M."/>
            <person name="Mauceli E."/>
            <person name="MacCallum I."/>
        </authorList>
    </citation>
    <scope>NUCLEOTIDE SEQUENCE [LARGE SCALE GENOMIC DNA]</scope>
    <source>
        <strain evidence="13">Tucson 15287-2541.00</strain>
    </source>
</reference>
<keyword evidence="4" id="KW-0963">Cytoplasm</keyword>
<feature type="domain" description="SH3" evidence="11">
    <location>
        <begin position="557"/>
        <end position="622"/>
    </location>
</feature>
<dbReference type="eggNOG" id="KOG0159">
    <property type="taxonomic scope" value="Eukaryota"/>
</dbReference>
<dbReference type="FunCoup" id="B4JT80">
    <property type="interactions" value="1376"/>
</dbReference>
<comment type="subcellular location">
    <subcellularLocation>
        <location evidence="1">Cytoplasm</location>
        <location evidence="1">Cytosol</location>
    </subcellularLocation>
</comment>
<dbReference type="OrthoDB" id="3945418at2759"/>
<gene>
    <name evidence="12" type="primary">Dgri\GH23562</name>
    <name evidence="12" type="ORF">Dgri_GH23562</name>
</gene>
<feature type="compositionally biased region" description="Basic and acidic residues" evidence="10">
    <location>
        <begin position="753"/>
        <end position="767"/>
    </location>
</feature>
<feature type="region of interest" description="Disordered" evidence="10">
    <location>
        <begin position="651"/>
        <end position="679"/>
    </location>
</feature>
<dbReference type="HOGENOM" id="CLU_292764_0_0_1"/>
<dbReference type="AlphaFoldDB" id="B4JT80"/>
<evidence type="ECO:0000256" key="1">
    <source>
        <dbReference type="ARBA" id="ARBA00004514"/>
    </source>
</evidence>
<dbReference type="InterPro" id="IPR051710">
    <property type="entry name" value="Phosphatase_SH3-domain"/>
</dbReference>
<accession>B4JT80</accession>
<evidence type="ECO:0000259" key="11">
    <source>
        <dbReference type="PROSITE" id="PS50002"/>
    </source>
</evidence>
<dbReference type="Pfam" id="PF00300">
    <property type="entry name" value="His_Phos_1"/>
    <property type="match status" value="1"/>
</dbReference>